<accession>A0ABN3AZI9</accession>
<keyword evidence="3" id="KW-1185">Reference proteome</keyword>
<protein>
    <submittedName>
        <fullName evidence="2">Uncharacterized protein</fullName>
    </submittedName>
</protein>
<comment type="caution">
    <text evidence="2">The sequence shown here is derived from an EMBL/GenBank/DDBJ whole genome shotgun (WGS) entry which is preliminary data.</text>
</comment>
<dbReference type="Proteomes" id="UP001500974">
    <property type="component" value="Unassembled WGS sequence"/>
</dbReference>
<organism evidence="2 3">
    <name type="scientific">Arthrobacter parietis</name>
    <dbReference type="NCBI Taxonomy" id="271434"/>
    <lineage>
        <taxon>Bacteria</taxon>
        <taxon>Bacillati</taxon>
        <taxon>Actinomycetota</taxon>
        <taxon>Actinomycetes</taxon>
        <taxon>Micrococcales</taxon>
        <taxon>Micrococcaceae</taxon>
        <taxon>Arthrobacter</taxon>
    </lineage>
</organism>
<evidence type="ECO:0000313" key="2">
    <source>
        <dbReference type="EMBL" id="GAA2177055.1"/>
    </source>
</evidence>
<evidence type="ECO:0000256" key="1">
    <source>
        <dbReference type="SAM" id="MobiDB-lite"/>
    </source>
</evidence>
<evidence type="ECO:0000313" key="3">
    <source>
        <dbReference type="Proteomes" id="UP001500974"/>
    </source>
</evidence>
<feature type="compositionally biased region" description="Basic and acidic residues" evidence="1">
    <location>
        <begin position="159"/>
        <end position="175"/>
    </location>
</feature>
<gene>
    <name evidence="2" type="ORF">GCM10009784_26150</name>
</gene>
<reference evidence="2 3" key="1">
    <citation type="journal article" date="2019" name="Int. J. Syst. Evol. Microbiol.">
        <title>The Global Catalogue of Microorganisms (GCM) 10K type strain sequencing project: providing services to taxonomists for standard genome sequencing and annotation.</title>
        <authorList>
            <consortium name="The Broad Institute Genomics Platform"/>
            <consortium name="The Broad Institute Genome Sequencing Center for Infectious Disease"/>
            <person name="Wu L."/>
            <person name="Ma J."/>
        </authorList>
    </citation>
    <scope>NUCLEOTIDE SEQUENCE [LARGE SCALE GENOMIC DNA]</scope>
    <source>
        <strain evidence="2 3">JCM 14917</strain>
    </source>
</reference>
<name>A0ABN3AZI9_9MICC</name>
<feature type="region of interest" description="Disordered" evidence="1">
    <location>
        <begin position="159"/>
        <end position="181"/>
    </location>
</feature>
<dbReference type="EMBL" id="BAAAON010000003">
    <property type="protein sequence ID" value="GAA2177055.1"/>
    <property type="molecule type" value="Genomic_DNA"/>
</dbReference>
<proteinExistence type="predicted"/>
<sequence length="181" mass="20225">MDSGYSRVGREHSGRLGSAQPGVLLYMVSSMTISGSDGPDNNHQRPESATDKTVEALGKLSEALEVVEHARGLLYGFHRLTGTADLALGEAVDLLRKAGHESLAEEVNRDVLGRNVIEGRWTFQIVEDYDDNYYAEFKAIEKRARDELVEGKRHLFEAEMKEDRRTHGRAHHEALPPEANQ</sequence>